<dbReference type="SUPFAM" id="SSF48371">
    <property type="entry name" value="ARM repeat"/>
    <property type="match status" value="1"/>
</dbReference>
<dbReference type="PANTHER" id="PTHR10292">
    <property type="entry name" value="CLATHRIN HEAVY CHAIN RELATED"/>
    <property type="match status" value="1"/>
</dbReference>
<accession>A0A815W1R8</accession>
<evidence type="ECO:0000259" key="1">
    <source>
        <dbReference type="Pfam" id="PF01661"/>
    </source>
</evidence>
<dbReference type="SUPFAM" id="SSF52949">
    <property type="entry name" value="Macro domain-like"/>
    <property type="match status" value="1"/>
</dbReference>
<name>A0A815W1R8_9BILA</name>
<dbReference type="InterPro" id="IPR055358">
    <property type="entry name" value="CHCR"/>
</dbReference>
<evidence type="ECO:0000313" key="4">
    <source>
        <dbReference type="Proteomes" id="UP000663829"/>
    </source>
</evidence>
<gene>
    <name evidence="2" type="ORF">GPM918_LOCUS38442</name>
    <name evidence="3" type="ORF">SRO942_LOCUS39267</name>
</gene>
<dbReference type="GO" id="GO:0032051">
    <property type="term" value="F:clathrin light chain binding"/>
    <property type="evidence" value="ECO:0007669"/>
    <property type="project" value="TreeGrafter"/>
</dbReference>
<dbReference type="InterPro" id="IPR002589">
    <property type="entry name" value="Macro_dom"/>
</dbReference>
<keyword evidence="4" id="KW-1185">Reference proteome</keyword>
<feature type="domain" description="Macro" evidence="1">
    <location>
        <begin position="100"/>
        <end position="173"/>
    </location>
</feature>
<dbReference type="PANTHER" id="PTHR10292:SF1">
    <property type="entry name" value="CLATHRIN HEAVY CHAIN"/>
    <property type="match status" value="1"/>
</dbReference>
<reference evidence="2" key="1">
    <citation type="submission" date="2021-02" db="EMBL/GenBank/DDBJ databases">
        <authorList>
            <person name="Nowell W R."/>
        </authorList>
    </citation>
    <scope>NUCLEOTIDE SEQUENCE</scope>
</reference>
<dbReference type="EMBL" id="CAJNOQ010025494">
    <property type="protein sequence ID" value="CAF1537791.1"/>
    <property type="molecule type" value="Genomic_DNA"/>
</dbReference>
<dbReference type="Gene3D" id="3.40.220.10">
    <property type="entry name" value="Leucine Aminopeptidase, subunit E, domain 1"/>
    <property type="match status" value="1"/>
</dbReference>
<evidence type="ECO:0000313" key="3">
    <source>
        <dbReference type="EMBL" id="CAF4397791.1"/>
    </source>
</evidence>
<dbReference type="Pfam" id="PF01661">
    <property type="entry name" value="Macro"/>
    <property type="match status" value="1"/>
</dbReference>
<dbReference type="EMBL" id="CAJOBC010091114">
    <property type="protein sequence ID" value="CAF4397791.1"/>
    <property type="molecule type" value="Genomic_DNA"/>
</dbReference>
<dbReference type="InterPro" id="IPR043472">
    <property type="entry name" value="Macro_dom-like"/>
</dbReference>
<dbReference type="OrthoDB" id="6133115at2759"/>
<feature type="non-terminal residue" evidence="2">
    <location>
        <position position="1"/>
    </location>
</feature>
<dbReference type="InterPro" id="IPR016024">
    <property type="entry name" value="ARM-type_fold"/>
</dbReference>
<proteinExistence type="predicted"/>
<dbReference type="GO" id="GO:0071439">
    <property type="term" value="C:clathrin complex"/>
    <property type="evidence" value="ECO:0007669"/>
    <property type="project" value="TreeGrafter"/>
</dbReference>
<sequence>MLVQDDEPLADLTQVVDVFLEQNLIQQCTAFLLDALKNNREDQGHLQTRLLEMNLMQAPQYEAIVICSSSEVLMNFIFEVGGSQMKSLYDSELAKQPKDSSLISIPSSGEIQSKTLYFLPWKPHTDMNLLRQSIEKFVSDAIQQLLNDNLHTIAFPAIGCGKSGCSVDIVAKSMVDEGNRQSKLHKDISISFIIQPERTDIFDKFKKYIDSLQVADRGTARAEIEPKISTAIENGLIEVEKGDITKQSVS</sequence>
<dbReference type="AlphaFoldDB" id="A0A815W1R8"/>
<comment type="caution">
    <text evidence="2">The sequence shown here is derived from an EMBL/GenBank/DDBJ whole genome shotgun (WGS) entry which is preliminary data.</text>
</comment>
<organism evidence="2 4">
    <name type="scientific">Didymodactylos carnosus</name>
    <dbReference type="NCBI Taxonomy" id="1234261"/>
    <lineage>
        <taxon>Eukaryota</taxon>
        <taxon>Metazoa</taxon>
        <taxon>Spiralia</taxon>
        <taxon>Gnathifera</taxon>
        <taxon>Rotifera</taxon>
        <taxon>Eurotatoria</taxon>
        <taxon>Bdelloidea</taxon>
        <taxon>Philodinida</taxon>
        <taxon>Philodinidae</taxon>
        <taxon>Didymodactylos</taxon>
    </lineage>
</organism>
<evidence type="ECO:0000313" key="2">
    <source>
        <dbReference type="EMBL" id="CAF1537791.1"/>
    </source>
</evidence>
<dbReference type="Proteomes" id="UP000663829">
    <property type="component" value="Unassembled WGS sequence"/>
</dbReference>
<dbReference type="Proteomes" id="UP000681722">
    <property type="component" value="Unassembled WGS sequence"/>
</dbReference>
<protein>
    <recommendedName>
        <fullName evidence="1">Macro domain-containing protein</fullName>
    </recommendedName>
</protein>
<dbReference type="GO" id="GO:0006898">
    <property type="term" value="P:receptor-mediated endocytosis"/>
    <property type="evidence" value="ECO:0007669"/>
    <property type="project" value="TreeGrafter"/>
</dbReference>
<dbReference type="Pfam" id="PF00637">
    <property type="entry name" value="Clathrin"/>
    <property type="match status" value="1"/>
</dbReference>